<keyword evidence="4" id="KW-1185">Reference proteome</keyword>
<evidence type="ECO:0000313" key="3">
    <source>
        <dbReference type="EMBL" id="KAF2755057.1"/>
    </source>
</evidence>
<feature type="domain" description="DUF7165" evidence="2">
    <location>
        <begin position="99"/>
        <end position="427"/>
    </location>
</feature>
<feature type="compositionally biased region" description="Polar residues" evidence="1">
    <location>
        <begin position="705"/>
        <end position="721"/>
    </location>
</feature>
<feature type="compositionally biased region" description="Polar residues" evidence="1">
    <location>
        <begin position="902"/>
        <end position="955"/>
    </location>
</feature>
<dbReference type="InterPro" id="IPR015943">
    <property type="entry name" value="WD40/YVTN_repeat-like_dom_sf"/>
</dbReference>
<evidence type="ECO:0000259" key="2">
    <source>
        <dbReference type="Pfam" id="PF23749"/>
    </source>
</evidence>
<feature type="region of interest" description="Disordered" evidence="1">
    <location>
        <begin position="1005"/>
        <end position="1062"/>
    </location>
</feature>
<dbReference type="SUPFAM" id="SSF82171">
    <property type="entry name" value="DPP6 N-terminal domain-like"/>
    <property type="match status" value="1"/>
</dbReference>
<dbReference type="Pfam" id="PF23749">
    <property type="entry name" value="DUF7165"/>
    <property type="match status" value="1"/>
</dbReference>
<dbReference type="Proteomes" id="UP000799437">
    <property type="component" value="Unassembled WGS sequence"/>
</dbReference>
<accession>A0A6A6W0F0</accession>
<gene>
    <name evidence="3" type="ORF">EJ05DRAFT_120561</name>
</gene>
<feature type="compositionally biased region" description="Low complexity" evidence="1">
    <location>
        <begin position="556"/>
        <end position="566"/>
    </location>
</feature>
<protein>
    <recommendedName>
        <fullName evidence="2">DUF7165 domain-containing protein</fullName>
    </recommendedName>
</protein>
<feature type="compositionally biased region" description="Low complexity" evidence="1">
    <location>
        <begin position="57"/>
        <end position="74"/>
    </location>
</feature>
<dbReference type="InterPro" id="IPR055589">
    <property type="entry name" value="DUF7165"/>
</dbReference>
<feature type="region of interest" description="Disordered" evidence="1">
    <location>
        <begin position="545"/>
        <end position="586"/>
    </location>
</feature>
<dbReference type="GeneID" id="54480127"/>
<name>A0A6A6W0F0_9PEZI</name>
<feature type="region of interest" description="Disordered" evidence="1">
    <location>
        <begin position="644"/>
        <end position="791"/>
    </location>
</feature>
<feature type="compositionally biased region" description="Polar residues" evidence="1">
    <location>
        <begin position="774"/>
        <end position="786"/>
    </location>
</feature>
<evidence type="ECO:0000313" key="4">
    <source>
        <dbReference type="Proteomes" id="UP000799437"/>
    </source>
</evidence>
<dbReference type="Gene3D" id="2.130.10.10">
    <property type="entry name" value="YVTN repeat-like/Quinoprotein amine dehydrogenase"/>
    <property type="match status" value="1"/>
</dbReference>
<feature type="region of interest" description="Disordered" evidence="1">
    <location>
        <begin position="865"/>
        <end position="964"/>
    </location>
</feature>
<proteinExistence type="predicted"/>
<feature type="compositionally biased region" description="Low complexity" evidence="1">
    <location>
        <begin position="865"/>
        <end position="876"/>
    </location>
</feature>
<dbReference type="OrthoDB" id="3925024at2759"/>
<dbReference type="AlphaFoldDB" id="A0A6A6W0F0"/>
<reference evidence="3" key="1">
    <citation type="journal article" date="2020" name="Stud. Mycol.">
        <title>101 Dothideomycetes genomes: a test case for predicting lifestyles and emergence of pathogens.</title>
        <authorList>
            <person name="Haridas S."/>
            <person name="Albert R."/>
            <person name="Binder M."/>
            <person name="Bloem J."/>
            <person name="Labutti K."/>
            <person name="Salamov A."/>
            <person name="Andreopoulos B."/>
            <person name="Baker S."/>
            <person name="Barry K."/>
            <person name="Bills G."/>
            <person name="Bluhm B."/>
            <person name="Cannon C."/>
            <person name="Castanera R."/>
            <person name="Culley D."/>
            <person name="Daum C."/>
            <person name="Ezra D."/>
            <person name="Gonzalez J."/>
            <person name="Henrissat B."/>
            <person name="Kuo A."/>
            <person name="Liang C."/>
            <person name="Lipzen A."/>
            <person name="Lutzoni F."/>
            <person name="Magnuson J."/>
            <person name="Mondo S."/>
            <person name="Nolan M."/>
            <person name="Ohm R."/>
            <person name="Pangilinan J."/>
            <person name="Park H.-J."/>
            <person name="Ramirez L."/>
            <person name="Alfaro M."/>
            <person name="Sun H."/>
            <person name="Tritt A."/>
            <person name="Yoshinaga Y."/>
            <person name="Zwiers L.-H."/>
            <person name="Turgeon B."/>
            <person name="Goodwin S."/>
            <person name="Spatafora J."/>
            <person name="Crous P."/>
            <person name="Grigoriev I."/>
        </authorList>
    </citation>
    <scope>NUCLEOTIDE SEQUENCE</scope>
    <source>
        <strain evidence="3">CBS 121739</strain>
    </source>
</reference>
<sequence>MARNITSPRDASHRTSKDFVASGHVSAQVRSGRGEKTLSIDPSHVNCPPKCDEIHETSPVPTQGTSSSTTTPNTHAAPLSIQQMTTEESEPDELGHSQPHTTILDLQSDSATSSALPENFGFTISRDGKLVAVYGSKNVWLVYTEQLPRAFMRIFEVRRKPVAIDVLDDGSLLAVLTNPTKLDIYSLREGDDTIVKRRKTVYLANDSTCLALAPNGLVLAVGSRNGIEIISLAAADSEPDKRIMTSDPMDSLYFSDDSRTLLATTVVRHRKSTTIFTVHGSFDGPFTEEGEPILLDVDKAWTSQVLFPEKAKRARQATLVPDATTAQVNELFAYDADKHTWGIYDVISSSFKEFKTFLPDAPKSIKPGLVEAAMPAVSPLADHVAIAVRQDRCAEIWLYRLPESQGGDLEYLNDINHSEQESPQEPCLKVRLPRDEESRSQEIASLRWLKISGPGGAERLIAVGSNVIASSPDGSIPDISQSSSGAIVIIDFDRETLAGPVEAVPKRIVFDLDTLMPGERLPDEDIDFDREVEIVRRRTVAQKAAQDRAAARRLSRQLGRSSTTASRDSDRRASNIPTGSTDEDQLGGDEAVAAFEQPYDHSQPRSQASLNRAATVAATAPAARNRLRALPDRPLEYRRADGLREIPHESDADNWVPPPPPYTPRAEPESVSLTYPRTGGPPTSAMPAVLPPPSAMPASLPHPSQGSRVTQAGRIRSSNTFPGVPTLSIPRPRSSRRSQNHDVSRQGAPIDAPPVPPLPTSFSAVLPRGPPVVSANSQPRRSSTLPSPAENVALPAPVINVSPALTQRNQTEADRLGAGIAAPTPVRVIRRAVGDEPMEPPQAASAQVSTLGVADLIRVQQQQGVPPVLPSTTPTSNRMLPRSRPLIPGTSQYPPPVGMMRNANTPGRPSTMASSMSMPQNPFQQRNYPQPQQSLYAHTQPQHSLTHANAQSQPYPSRPPIPTQQSAYLETSASIPRHPVGARHSRSSSHRSSISQFYLSGRRAQSTEALAAPRSASAMEPRRQEDFPHPPSSRRPLLSRLNTSGSFGRSLGGGNPGSGNLDARLVPGRVHDGPMVSAPPFTGNMDPWQDLAAQRSLDGQGASERKPTKVERVKCVMM</sequence>
<feature type="compositionally biased region" description="Low complexity" evidence="1">
    <location>
        <begin position="1034"/>
        <end position="1049"/>
    </location>
</feature>
<organism evidence="3 4">
    <name type="scientific">Pseudovirgaria hyperparasitica</name>
    <dbReference type="NCBI Taxonomy" id="470096"/>
    <lineage>
        <taxon>Eukaryota</taxon>
        <taxon>Fungi</taxon>
        <taxon>Dikarya</taxon>
        <taxon>Ascomycota</taxon>
        <taxon>Pezizomycotina</taxon>
        <taxon>Dothideomycetes</taxon>
        <taxon>Dothideomycetes incertae sedis</taxon>
        <taxon>Acrospermales</taxon>
        <taxon>Acrospermaceae</taxon>
        <taxon>Pseudovirgaria</taxon>
    </lineage>
</organism>
<dbReference type="RefSeq" id="XP_033597508.1">
    <property type="nucleotide sequence ID" value="XM_033739073.1"/>
</dbReference>
<feature type="region of interest" description="Disordered" evidence="1">
    <location>
        <begin position="1"/>
        <end position="75"/>
    </location>
</feature>
<evidence type="ECO:0000256" key="1">
    <source>
        <dbReference type="SAM" id="MobiDB-lite"/>
    </source>
</evidence>
<dbReference type="EMBL" id="ML996578">
    <property type="protein sequence ID" value="KAF2755057.1"/>
    <property type="molecule type" value="Genomic_DNA"/>
</dbReference>